<evidence type="ECO:0000313" key="2">
    <source>
        <dbReference type="Proteomes" id="UP000006250"/>
    </source>
</evidence>
<protein>
    <submittedName>
        <fullName evidence="1">Putative site-specific recombinase</fullName>
    </submittedName>
</protein>
<dbReference type="EMBL" id="AECZ01000014">
    <property type="protein sequence ID" value="EFL50923.1"/>
    <property type="molecule type" value="Genomic_DNA"/>
</dbReference>
<gene>
    <name evidence="1" type="ORF">DesfrDRAFT_2295</name>
</gene>
<dbReference type="AlphaFoldDB" id="E1JXE6"/>
<keyword evidence="2" id="KW-1185">Reference proteome</keyword>
<evidence type="ECO:0000313" key="1">
    <source>
        <dbReference type="EMBL" id="EFL50923.1"/>
    </source>
</evidence>
<proteinExistence type="predicted"/>
<reference evidence="1 2" key="1">
    <citation type="submission" date="2010-08" db="EMBL/GenBank/DDBJ databases">
        <title>The draft genome of Desulfovibrio fructosovorans JJ.</title>
        <authorList>
            <consortium name="US DOE Joint Genome Institute (JGI-PGF)"/>
            <person name="Lucas S."/>
            <person name="Copeland A."/>
            <person name="Lapidus A."/>
            <person name="Cheng J.-F."/>
            <person name="Bruce D."/>
            <person name="Goodwin L."/>
            <person name="Pitluck S."/>
            <person name="Land M.L."/>
            <person name="Hauser L."/>
            <person name="Chang Y.-J."/>
            <person name="Jeffries C."/>
            <person name="Wall J.D."/>
            <person name="Stahl D.A."/>
            <person name="Arkin A.P."/>
            <person name="Dehal P."/>
            <person name="Stolyar S.M."/>
            <person name="Hazen T.C."/>
            <person name="Woyke T.J."/>
        </authorList>
    </citation>
    <scope>NUCLEOTIDE SEQUENCE [LARGE SCALE GENOMIC DNA]</scope>
    <source>
        <strain evidence="1 2">JJ</strain>
    </source>
</reference>
<organism evidence="1 2">
    <name type="scientific">Solidesulfovibrio fructosivorans JJ]</name>
    <dbReference type="NCBI Taxonomy" id="596151"/>
    <lineage>
        <taxon>Bacteria</taxon>
        <taxon>Pseudomonadati</taxon>
        <taxon>Thermodesulfobacteriota</taxon>
        <taxon>Desulfovibrionia</taxon>
        <taxon>Desulfovibrionales</taxon>
        <taxon>Desulfovibrionaceae</taxon>
        <taxon>Solidesulfovibrio</taxon>
    </lineage>
</organism>
<dbReference type="Proteomes" id="UP000006250">
    <property type="component" value="Unassembled WGS sequence"/>
</dbReference>
<comment type="caution">
    <text evidence="1">The sequence shown here is derived from an EMBL/GenBank/DDBJ whole genome shotgun (WGS) entry which is preliminary data.</text>
</comment>
<name>E1JXE6_SOLFR</name>
<sequence>MGHASVKMTVDQYYHLLGGEKRRTIAKLPSLTKSENMQTTSVAELP</sequence>
<accession>E1JXE6</accession>